<protein>
    <recommendedName>
        <fullName evidence="3">PIN domain-containing protein</fullName>
    </recommendedName>
</protein>
<evidence type="ECO:0008006" key="3">
    <source>
        <dbReference type="Google" id="ProtNLM"/>
    </source>
</evidence>
<gene>
    <name evidence="1" type="ORF">GCM10010365_01720</name>
</gene>
<reference evidence="1" key="1">
    <citation type="journal article" date="2014" name="Int. J. Syst. Evol. Microbiol.">
        <title>Complete genome sequence of Corynebacterium casei LMG S-19264T (=DSM 44701T), isolated from a smear-ripened cheese.</title>
        <authorList>
            <consortium name="US DOE Joint Genome Institute (JGI-PGF)"/>
            <person name="Walter F."/>
            <person name="Albersmeier A."/>
            <person name="Kalinowski J."/>
            <person name="Ruckert C."/>
        </authorList>
    </citation>
    <scope>NUCLEOTIDE SEQUENCE</scope>
    <source>
        <strain evidence="1">JCM 4815</strain>
    </source>
</reference>
<proteinExistence type="predicted"/>
<evidence type="ECO:0000313" key="2">
    <source>
        <dbReference type="Proteomes" id="UP000622166"/>
    </source>
</evidence>
<organism evidence="1 2">
    <name type="scientific">Streptomyces poonensis</name>
    <dbReference type="NCBI Taxonomy" id="68255"/>
    <lineage>
        <taxon>Bacteria</taxon>
        <taxon>Bacillati</taxon>
        <taxon>Actinomycetota</taxon>
        <taxon>Actinomycetes</taxon>
        <taxon>Kitasatosporales</taxon>
        <taxon>Streptomycetaceae</taxon>
        <taxon>Streptomyces</taxon>
    </lineage>
</organism>
<dbReference type="Proteomes" id="UP000622166">
    <property type="component" value="Unassembled WGS sequence"/>
</dbReference>
<name>A0A918P7J8_9ACTN</name>
<dbReference type="EMBL" id="BMVW01000001">
    <property type="protein sequence ID" value="GGY87438.1"/>
    <property type="molecule type" value="Genomic_DNA"/>
</dbReference>
<evidence type="ECO:0000313" key="1">
    <source>
        <dbReference type="EMBL" id="GGY87438.1"/>
    </source>
</evidence>
<dbReference type="Gene3D" id="3.40.50.1010">
    <property type="entry name" value="5'-nuclease"/>
    <property type="match status" value="1"/>
</dbReference>
<accession>A0A918P7J8</accession>
<dbReference type="InterPro" id="IPR029060">
    <property type="entry name" value="PIN-like_dom_sf"/>
</dbReference>
<keyword evidence="2" id="KW-1185">Reference proteome</keyword>
<dbReference type="SUPFAM" id="SSF88723">
    <property type="entry name" value="PIN domain-like"/>
    <property type="match status" value="1"/>
</dbReference>
<comment type="caution">
    <text evidence="1">The sequence shown here is derived from an EMBL/GenBank/DDBJ whole genome shotgun (WGS) entry which is preliminary data.</text>
</comment>
<sequence length="84" mass="9269">MEAVSRLRALVGAGYARVPGVDGQLLGEAEEIQRDYLGQAIGLTDAVNACLAWRLQQPTVLSFDNHYRIIAPRRPGERPLDVRP</sequence>
<dbReference type="AlphaFoldDB" id="A0A918P7J8"/>
<reference evidence="1" key="2">
    <citation type="submission" date="2020-09" db="EMBL/GenBank/DDBJ databases">
        <authorList>
            <person name="Sun Q."/>
            <person name="Ohkuma M."/>
        </authorList>
    </citation>
    <scope>NUCLEOTIDE SEQUENCE</scope>
    <source>
        <strain evidence="1">JCM 4815</strain>
    </source>
</reference>